<dbReference type="RefSeq" id="XP_040734038.1">
    <property type="nucleotide sequence ID" value="XM_040878021.1"/>
</dbReference>
<dbReference type="InterPro" id="IPR036236">
    <property type="entry name" value="Znf_C2H2_sf"/>
</dbReference>
<keyword evidence="2" id="KW-0479">Metal-binding</keyword>
<dbReference type="AlphaFoldDB" id="A0A364L132"/>
<evidence type="ECO:0000256" key="3">
    <source>
        <dbReference type="ARBA" id="ARBA00022801"/>
    </source>
</evidence>
<keyword evidence="3 9" id="KW-0378">Hydrolase</keyword>
<dbReference type="SUPFAM" id="SSF57667">
    <property type="entry name" value="beta-beta-alpha zinc fingers"/>
    <property type="match status" value="1"/>
</dbReference>
<dbReference type="Gene3D" id="3.60.21.10">
    <property type="match status" value="1"/>
</dbReference>
<dbReference type="EMBL" id="MIKG01000010">
    <property type="protein sequence ID" value="RAO69522.1"/>
    <property type="molecule type" value="Genomic_DNA"/>
</dbReference>
<dbReference type="PANTHER" id="PTHR45619">
    <property type="entry name" value="SERINE/THREONINE-PROTEIN PHOSPHATASE PP2A-RELATED"/>
    <property type="match status" value="1"/>
</dbReference>
<feature type="region of interest" description="Disordered" evidence="10">
    <location>
        <begin position="1"/>
        <end position="23"/>
    </location>
</feature>
<dbReference type="Proteomes" id="UP000249363">
    <property type="component" value="Unassembled WGS sequence"/>
</dbReference>
<dbReference type="GO" id="GO:0008270">
    <property type="term" value="F:zinc ion binding"/>
    <property type="evidence" value="ECO:0007669"/>
    <property type="project" value="UniProtKB-KW"/>
</dbReference>
<dbReference type="CDD" id="cd12148">
    <property type="entry name" value="fungal_TF_MHR"/>
    <property type="match status" value="1"/>
</dbReference>
<feature type="domain" description="C2H2-type" evidence="11">
    <location>
        <begin position="397"/>
        <end position="425"/>
    </location>
</feature>
<dbReference type="SUPFAM" id="SSF56300">
    <property type="entry name" value="Metallo-dependent phosphatases"/>
    <property type="match status" value="1"/>
</dbReference>
<keyword evidence="6" id="KW-0539">Nucleus</keyword>
<evidence type="ECO:0000256" key="7">
    <source>
        <dbReference type="ARBA" id="ARBA00048336"/>
    </source>
</evidence>
<comment type="similarity">
    <text evidence="9">Belongs to the PPP phosphatase family.</text>
</comment>
<evidence type="ECO:0000256" key="10">
    <source>
        <dbReference type="SAM" id="MobiDB-lite"/>
    </source>
</evidence>
<dbReference type="SMART" id="SM00156">
    <property type="entry name" value="PP2Ac"/>
    <property type="match status" value="1"/>
</dbReference>
<dbReference type="STRING" id="1196081.A0A364L132"/>
<evidence type="ECO:0000256" key="8">
    <source>
        <dbReference type="PROSITE-ProRule" id="PRU00042"/>
    </source>
</evidence>
<evidence type="ECO:0000256" key="9">
    <source>
        <dbReference type="RuleBase" id="RU004273"/>
    </source>
</evidence>
<dbReference type="PROSITE" id="PS00028">
    <property type="entry name" value="ZINC_FINGER_C2H2_1"/>
    <property type="match status" value="2"/>
</dbReference>
<gene>
    <name evidence="12" type="ORF">BHQ10_005534</name>
</gene>
<evidence type="ECO:0000313" key="13">
    <source>
        <dbReference type="Proteomes" id="UP000249363"/>
    </source>
</evidence>
<keyword evidence="8" id="KW-0862">Zinc</keyword>
<evidence type="ECO:0000256" key="1">
    <source>
        <dbReference type="ARBA" id="ARBA00001936"/>
    </source>
</evidence>
<dbReference type="CDD" id="cd07415">
    <property type="entry name" value="MPP_PP2A_PP4_PP6"/>
    <property type="match status" value="1"/>
</dbReference>
<dbReference type="GO" id="GO:0003677">
    <property type="term" value="F:DNA binding"/>
    <property type="evidence" value="ECO:0007669"/>
    <property type="project" value="InterPro"/>
</dbReference>
<evidence type="ECO:0000256" key="4">
    <source>
        <dbReference type="ARBA" id="ARBA00022912"/>
    </source>
</evidence>
<dbReference type="Pfam" id="PF04082">
    <property type="entry name" value="Fungal_trans"/>
    <property type="match status" value="1"/>
</dbReference>
<dbReference type="PROSITE" id="PS00125">
    <property type="entry name" value="SER_THR_PHOSPHATASE"/>
    <property type="match status" value="1"/>
</dbReference>
<dbReference type="GO" id="GO:0006351">
    <property type="term" value="P:DNA-templated transcription"/>
    <property type="evidence" value="ECO:0007669"/>
    <property type="project" value="InterPro"/>
</dbReference>
<reference evidence="12 13" key="1">
    <citation type="journal article" date="2017" name="Biotechnol. Biofuels">
        <title>Differential beta-glucosidase expression as a function of carbon source availability in Talaromyces amestolkiae: a genomic and proteomic approach.</title>
        <authorList>
            <person name="de Eugenio L.I."/>
            <person name="Mendez-Liter J.A."/>
            <person name="Nieto-Dominguez M."/>
            <person name="Alonso L."/>
            <person name="Gil-Munoz J."/>
            <person name="Barriuso J."/>
            <person name="Prieto A."/>
            <person name="Martinez M.J."/>
        </authorList>
    </citation>
    <scope>NUCLEOTIDE SEQUENCE [LARGE SCALE GENOMIC DNA]</scope>
    <source>
        <strain evidence="12 13">CIB</strain>
    </source>
</reference>
<dbReference type="InterPro" id="IPR004843">
    <property type="entry name" value="Calcineurin-like_PHP"/>
</dbReference>
<keyword evidence="8" id="KW-0863">Zinc-finger</keyword>
<dbReference type="Pfam" id="PF00149">
    <property type="entry name" value="Metallophos"/>
    <property type="match status" value="1"/>
</dbReference>
<comment type="caution">
    <text evidence="12">The sequence shown here is derived from an EMBL/GenBank/DDBJ whole genome shotgun (WGS) entry which is preliminary data.</text>
</comment>
<accession>A0A364L132</accession>
<dbReference type="InterPro" id="IPR007219">
    <property type="entry name" value="XnlR_reg_dom"/>
</dbReference>
<organism evidence="12 13">
    <name type="scientific">Talaromyces amestolkiae</name>
    <dbReference type="NCBI Taxonomy" id="1196081"/>
    <lineage>
        <taxon>Eukaryota</taxon>
        <taxon>Fungi</taxon>
        <taxon>Dikarya</taxon>
        <taxon>Ascomycota</taxon>
        <taxon>Pezizomycotina</taxon>
        <taxon>Eurotiomycetes</taxon>
        <taxon>Eurotiomycetidae</taxon>
        <taxon>Eurotiales</taxon>
        <taxon>Trichocomaceae</taxon>
        <taxon>Talaromyces</taxon>
        <taxon>Talaromyces sect. Talaromyces</taxon>
    </lineage>
</organism>
<keyword evidence="13" id="KW-1185">Reference proteome</keyword>
<dbReference type="FunFam" id="3.60.21.10:FF:000003">
    <property type="entry name" value="Serine/threonine-protein phosphatase"/>
    <property type="match status" value="1"/>
</dbReference>
<dbReference type="InterPro" id="IPR029052">
    <property type="entry name" value="Metallo-depent_PP-like"/>
</dbReference>
<keyword evidence="5" id="KW-0464">Manganese</keyword>
<evidence type="ECO:0000313" key="12">
    <source>
        <dbReference type="EMBL" id="RAO69522.1"/>
    </source>
</evidence>
<feature type="domain" description="C2H2-type" evidence="11">
    <location>
        <begin position="369"/>
        <end position="396"/>
    </location>
</feature>
<proteinExistence type="inferred from homology"/>
<dbReference type="InterPro" id="IPR047129">
    <property type="entry name" value="PPA2-like"/>
</dbReference>
<dbReference type="InterPro" id="IPR013087">
    <property type="entry name" value="Znf_C2H2_type"/>
</dbReference>
<dbReference type="PROSITE" id="PS50157">
    <property type="entry name" value="ZINC_FINGER_C2H2_2"/>
    <property type="match status" value="2"/>
</dbReference>
<feature type="region of interest" description="Disordered" evidence="10">
    <location>
        <begin position="424"/>
        <end position="457"/>
    </location>
</feature>
<comment type="catalytic activity">
    <reaction evidence="7 9">
        <text>O-phospho-L-threonyl-[protein] + H2O = L-threonyl-[protein] + phosphate</text>
        <dbReference type="Rhea" id="RHEA:47004"/>
        <dbReference type="Rhea" id="RHEA-COMP:11060"/>
        <dbReference type="Rhea" id="RHEA-COMP:11605"/>
        <dbReference type="ChEBI" id="CHEBI:15377"/>
        <dbReference type="ChEBI" id="CHEBI:30013"/>
        <dbReference type="ChEBI" id="CHEBI:43474"/>
        <dbReference type="ChEBI" id="CHEBI:61977"/>
        <dbReference type="EC" id="3.1.3.16"/>
    </reaction>
</comment>
<dbReference type="SMART" id="SM00355">
    <property type="entry name" value="ZnF_C2H2"/>
    <property type="match status" value="2"/>
</dbReference>
<dbReference type="OrthoDB" id="654211at2759"/>
<protein>
    <recommendedName>
        <fullName evidence="9">Serine/threonine-protein phosphatase</fullName>
        <ecNumber evidence="9">3.1.3.16</ecNumber>
    </recommendedName>
</protein>
<feature type="region of interest" description="Disordered" evidence="10">
    <location>
        <begin position="641"/>
        <end position="663"/>
    </location>
</feature>
<dbReference type="Gene3D" id="3.30.160.60">
    <property type="entry name" value="Classic Zinc Finger"/>
    <property type="match status" value="2"/>
</dbReference>
<keyword evidence="4" id="KW-0904">Protein phosphatase</keyword>
<evidence type="ECO:0000256" key="2">
    <source>
        <dbReference type="ARBA" id="ARBA00022723"/>
    </source>
</evidence>
<dbReference type="EC" id="3.1.3.16" evidence="9"/>
<evidence type="ECO:0000259" key="11">
    <source>
        <dbReference type="PROSITE" id="PS50157"/>
    </source>
</evidence>
<feature type="compositionally biased region" description="Low complexity" evidence="10">
    <location>
        <begin position="429"/>
        <end position="438"/>
    </location>
</feature>
<dbReference type="GeneID" id="63794750"/>
<dbReference type="GO" id="GO:0004722">
    <property type="term" value="F:protein serine/threonine phosphatase activity"/>
    <property type="evidence" value="ECO:0007669"/>
    <property type="project" value="UniProtKB-EC"/>
</dbReference>
<comment type="cofactor">
    <cofactor evidence="1">
        <name>Mn(2+)</name>
        <dbReference type="ChEBI" id="CHEBI:29035"/>
    </cofactor>
</comment>
<name>A0A364L132_TALAM</name>
<evidence type="ECO:0000256" key="6">
    <source>
        <dbReference type="ARBA" id="ARBA00023242"/>
    </source>
</evidence>
<sequence length="1185" mass="133765">MENNMEIDTARSPEPHNLSPISDPGSIPTLDGWIESLMSCKQLAENDVQRLCDRAREVLQEESNVQPVKCPVTVCGDIHGQFHDLMELFRIGGPNPDTNYLFMGDYVDRGYYSVETVTLLVALKIRYPQRITILRGNHESRQITQVYGFYDECLRKYGNANVWKYFTDLFDYLPLTALIENQIFCLHGGLSPSIDTLDNIRSLDRIQEVPHEGPMCDLLWSDPDDRCGWGISPRGAGYTFGQDISEAFNHNNGLTLVARAHQLVMEGYNWSQDRNVVTIFSAPNYCYRCGNQAAIMEIDEHLKYTLAPPGPLSYAPSELPPHALLSQSWIPESSFPLRLQPPRFVSSSKTSSMHNGMPLERIEKGKRVRACTICGRTFKRTEHCIRHERAHFRERPFTCRFCQKSYGRKDLLVRHERTLHADEWANAQANAPPDASARPARRRQSRNSWSQVHPLPQVLPQIEPQYKEDLHAGMRINDETVIQYESFLPSPRVSSSSEISDPELVTGTSEGMEVEFPMDPNLLSGTYMNAGGCNENVPYQYIPAYPTDQHHAVYDGHMQSYILEQFNQYQGFPIDPNLTAGAQQINNVPNSSDNSFPDTENVNILALFPCQSLDQQALTKYLDESFSNKSTLELLTNVSDASSADPSSLESRRRGRPFCNTKVSNSDNSHMAFTEQDRAAFFTDLKEHYNIQVEDSQMADSQDIQSYMKQFFESFNTRLPLFHLPSFNISATPAPLLLAMCSVGALFGAEKEVFSTLSRLAKQALQNAGSGYNRPLWEVQCKLLLIVQAAFGGDLDAVNWALENVGFIQREFSSRKAALLATSNPEPNSWSGWISRESSKRLLFGMFVISSLLTLTYNISPCISTTEELKIELPADEHVWIATDEDQWKRAMAARESPNTDVYTALTKVLFGKDFDLDSESQWSAYAVTVLMHAVNVHMWHITQSTQSFISFSADAKEEEQMKALCTSQTEAALSRCYMILAHRRSAEGENSWDDVDGPLLFNGMAVLRSIYLRAFTGSGSFDRALLFKDDEQAAYTAARNYINSDQVRTPFLAGAVAQALDGLLSPLQMIHKLSEKETTLGRSVEHALAMWDTALFYTKWVHTMETQPYVQPDNKERQNLEKLSEVLNEVDKRWGENQSMAAGLAKLFAEYINASWTWNVTCRMSNVLQKLAVVYEKDGDAGSV</sequence>
<evidence type="ECO:0000256" key="5">
    <source>
        <dbReference type="ARBA" id="ARBA00023211"/>
    </source>
</evidence>
<dbReference type="InterPro" id="IPR006186">
    <property type="entry name" value="Ser/Thr-sp_prot-phosphatase"/>
</dbReference>
<dbReference type="PRINTS" id="PR00114">
    <property type="entry name" value="STPHPHTASE"/>
</dbReference>